<evidence type="ECO:0000313" key="4">
    <source>
        <dbReference type="EMBL" id="KAG5851643.1"/>
    </source>
</evidence>
<dbReference type="Proteomes" id="UP001044222">
    <property type="component" value="Unassembled WGS sequence"/>
</dbReference>
<feature type="compositionally biased region" description="Pro residues" evidence="2">
    <location>
        <begin position="284"/>
        <end position="299"/>
    </location>
</feature>
<name>A0A9D3MPL2_ANGAN</name>
<dbReference type="GO" id="GO:0003700">
    <property type="term" value="F:DNA-binding transcription factor activity"/>
    <property type="evidence" value="ECO:0007669"/>
    <property type="project" value="InterPro"/>
</dbReference>
<dbReference type="AlphaFoldDB" id="A0A9D3MPL2"/>
<gene>
    <name evidence="4" type="ORF">ANANG_G00053810</name>
</gene>
<reference evidence="4" key="1">
    <citation type="submission" date="2021-01" db="EMBL/GenBank/DDBJ databases">
        <title>A chromosome-scale assembly of European eel, Anguilla anguilla.</title>
        <authorList>
            <person name="Henkel C."/>
            <person name="Jong-Raadsen S.A."/>
            <person name="Dufour S."/>
            <person name="Weltzien F.-A."/>
            <person name="Palstra A.P."/>
            <person name="Pelster B."/>
            <person name="Spaink H.P."/>
            <person name="Van Den Thillart G.E."/>
            <person name="Jansen H."/>
            <person name="Zahm M."/>
            <person name="Klopp C."/>
            <person name="Cedric C."/>
            <person name="Louis A."/>
            <person name="Berthelot C."/>
            <person name="Parey E."/>
            <person name="Roest Crollius H."/>
            <person name="Montfort J."/>
            <person name="Robinson-Rechavi M."/>
            <person name="Bucao C."/>
            <person name="Bouchez O."/>
            <person name="Gislard M."/>
            <person name="Lluch J."/>
            <person name="Milhes M."/>
            <person name="Lampietro C."/>
            <person name="Lopez Roques C."/>
            <person name="Donnadieu C."/>
            <person name="Braasch I."/>
            <person name="Desvignes T."/>
            <person name="Postlethwait J."/>
            <person name="Bobe J."/>
            <person name="Guiguen Y."/>
            <person name="Dirks R."/>
        </authorList>
    </citation>
    <scope>NUCLEOTIDE SEQUENCE</scope>
    <source>
        <strain evidence="4">Tag_6206</strain>
        <tissue evidence="4">Liver</tissue>
    </source>
</reference>
<evidence type="ECO:0000313" key="5">
    <source>
        <dbReference type="Proteomes" id="UP001044222"/>
    </source>
</evidence>
<evidence type="ECO:0000256" key="2">
    <source>
        <dbReference type="SAM" id="MobiDB-lite"/>
    </source>
</evidence>
<sequence>MDGFYDQQVPFMLPPSQKSHVEEPCDRPFNDRKRKFVDTELAQDTEELFQDLSQLQEIWIAEAQVPDDEQFVPDFQSDNLVFHGPPTKIKREQSASKELSPCGQDPNLRPYGEKCLYSYSAYDRKPAMGFKPLTPPSTPVSPCGSAHTPGARPLHEQTPPRPRPRPPDAGPRPLHGQAAIQGAAHNQRTLALHSQTPPFAVPCPPLNHADNAYGAEHRFHRQLSEPCLPYPPSEVPGRPLPPPRAPDRVLRRPPRTSARCPSPPGPRAPRASSRSCWTPLRRAVPPPPWRPPDPAPAAPTPTATSTPGHQTGAPGLLLRL</sequence>
<feature type="domain" description="PEA3-type ETS-domain transcription factor N-terminal" evidence="3">
    <location>
        <begin position="1"/>
        <end position="241"/>
    </location>
</feature>
<proteinExistence type="predicted"/>
<keyword evidence="5" id="KW-1185">Reference proteome</keyword>
<evidence type="ECO:0000256" key="1">
    <source>
        <dbReference type="ARBA" id="ARBA00023242"/>
    </source>
</evidence>
<dbReference type="InterPro" id="IPR006715">
    <property type="entry name" value="ETS_PEA3_N"/>
</dbReference>
<evidence type="ECO:0000259" key="3">
    <source>
        <dbReference type="Pfam" id="PF04621"/>
    </source>
</evidence>
<dbReference type="GO" id="GO:0005634">
    <property type="term" value="C:nucleus"/>
    <property type="evidence" value="ECO:0007669"/>
    <property type="project" value="InterPro"/>
</dbReference>
<comment type="caution">
    <text evidence="4">The sequence shown here is derived from an EMBL/GenBank/DDBJ whole genome shotgun (WGS) entry which is preliminary data.</text>
</comment>
<feature type="region of interest" description="Disordered" evidence="2">
    <location>
        <begin position="224"/>
        <end position="320"/>
    </location>
</feature>
<protein>
    <recommendedName>
        <fullName evidence="3">PEA3-type ETS-domain transcription factor N-terminal domain-containing protein</fullName>
    </recommendedName>
</protein>
<accession>A0A9D3MPL2</accession>
<feature type="compositionally biased region" description="Low complexity" evidence="2">
    <location>
        <begin position="268"/>
        <end position="283"/>
    </location>
</feature>
<feature type="compositionally biased region" description="Basic and acidic residues" evidence="2">
    <location>
        <begin position="19"/>
        <end position="29"/>
    </location>
</feature>
<feature type="region of interest" description="Disordered" evidence="2">
    <location>
        <begin position="130"/>
        <end position="176"/>
    </location>
</feature>
<dbReference type="EMBL" id="JAFIRN010000003">
    <property type="protein sequence ID" value="KAG5851643.1"/>
    <property type="molecule type" value="Genomic_DNA"/>
</dbReference>
<feature type="region of interest" description="Disordered" evidence="2">
    <location>
        <begin position="76"/>
        <end position="105"/>
    </location>
</feature>
<dbReference type="Pfam" id="PF04621">
    <property type="entry name" value="ETS_PEA3_N"/>
    <property type="match status" value="1"/>
</dbReference>
<keyword evidence="1" id="KW-0539">Nucleus</keyword>
<feature type="compositionally biased region" description="Pro residues" evidence="2">
    <location>
        <begin position="228"/>
        <end position="244"/>
    </location>
</feature>
<organism evidence="4 5">
    <name type="scientific">Anguilla anguilla</name>
    <name type="common">European freshwater eel</name>
    <name type="synonym">Muraena anguilla</name>
    <dbReference type="NCBI Taxonomy" id="7936"/>
    <lineage>
        <taxon>Eukaryota</taxon>
        <taxon>Metazoa</taxon>
        <taxon>Chordata</taxon>
        <taxon>Craniata</taxon>
        <taxon>Vertebrata</taxon>
        <taxon>Euteleostomi</taxon>
        <taxon>Actinopterygii</taxon>
        <taxon>Neopterygii</taxon>
        <taxon>Teleostei</taxon>
        <taxon>Anguilliformes</taxon>
        <taxon>Anguillidae</taxon>
        <taxon>Anguilla</taxon>
    </lineage>
</organism>
<feature type="region of interest" description="Disordered" evidence="2">
    <location>
        <begin position="1"/>
        <end position="29"/>
    </location>
</feature>